<evidence type="ECO:0000256" key="1">
    <source>
        <dbReference type="ARBA" id="ARBA00001946"/>
    </source>
</evidence>
<accession>A0A2K1JW91</accession>
<proteinExistence type="predicted"/>
<reference evidence="5 7" key="1">
    <citation type="journal article" date="2008" name="Science">
        <title>The Physcomitrella genome reveals evolutionary insights into the conquest of land by plants.</title>
        <authorList>
            <person name="Rensing S."/>
            <person name="Lang D."/>
            <person name="Zimmer A."/>
            <person name="Terry A."/>
            <person name="Salamov A."/>
            <person name="Shapiro H."/>
            <person name="Nishiyama T."/>
            <person name="Perroud P.-F."/>
            <person name="Lindquist E."/>
            <person name="Kamisugi Y."/>
            <person name="Tanahashi T."/>
            <person name="Sakakibara K."/>
            <person name="Fujita T."/>
            <person name="Oishi K."/>
            <person name="Shin-I T."/>
            <person name="Kuroki Y."/>
            <person name="Toyoda A."/>
            <person name="Suzuki Y."/>
            <person name="Hashimoto A."/>
            <person name="Yamaguchi K."/>
            <person name="Sugano A."/>
            <person name="Kohara Y."/>
            <person name="Fujiyama A."/>
            <person name="Anterola A."/>
            <person name="Aoki S."/>
            <person name="Ashton N."/>
            <person name="Barbazuk W.B."/>
            <person name="Barker E."/>
            <person name="Bennetzen J."/>
            <person name="Bezanilla M."/>
            <person name="Blankenship R."/>
            <person name="Cho S.H."/>
            <person name="Dutcher S."/>
            <person name="Estelle M."/>
            <person name="Fawcett J.A."/>
            <person name="Gundlach H."/>
            <person name="Hanada K."/>
            <person name="Heyl A."/>
            <person name="Hicks K.A."/>
            <person name="Hugh J."/>
            <person name="Lohr M."/>
            <person name="Mayer K."/>
            <person name="Melkozernov A."/>
            <person name="Murata T."/>
            <person name="Nelson D."/>
            <person name="Pils B."/>
            <person name="Prigge M."/>
            <person name="Reiss B."/>
            <person name="Renner T."/>
            <person name="Rombauts S."/>
            <person name="Rushton P."/>
            <person name="Sanderfoot A."/>
            <person name="Schween G."/>
            <person name="Shiu S.-H."/>
            <person name="Stueber K."/>
            <person name="Theodoulou F.L."/>
            <person name="Tu H."/>
            <person name="Van de Peer Y."/>
            <person name="Verrier P.J."/>
            <person name="Waters E."/>
            <person name="Wood A."/>
            <person name="Yang L."/>
            <person name="Cove D."/>
            <person name="Cuming A."/>
            <person name="Hasebe M."/>
            <person name="Lucas S."/>
            <person name="Mishler D.B."/>
            <person name="Reski R."/>
            <person name="Grigoriev I."/>
            <person name="Quatrano R.S."/>
            <person name="Boore J.L."/>
        </authorList>
    </citation>
    <scope>NUCLEOTIDE SEQUENCE [LARGE SCALE GENOMIC DNA]</scope>
    <source>
        <strain evidence="6 7">cv. Gransden 2004</strain>
    </source>
</reference>
<dbReference type="Proteomes" id="UP000006727">
    <property type="component" value="Chromosome 11"/>
</dbReference>
<dbReference type="InterPro" id="IPR008949">
    <property type="entry name" value="Isoprenoid_synthase_dom_sf"/>
</dbReference>
<dbReference type="EnsemblPlants" id="Pp3c11_25630V3.1">
    <property type="protein sequence ID" value="Pp3c11_25630V3.1"/>
    <property type="gene ID" value="Pp3c11_25630"/>
</dbReference>
<feature type="domain" description="Terpene synthase N-terminal" evidence="4">
    <location>
        <begin position="23"/>
        <end position="110"/>
    </location>
</feature>
<sequence>MIYNSLSIPAHRYWKDYGIGWASNSAQQDVDETAMVFPLLLKPGFHIKEVCLRQYYKDGEFLDSGTSSIAVTGMFNLSRASQMLGPGETLLKKAWTFTRSFLKEKLESNKCFYKWIITKDLAGEKNFRETSLGKLSGVHYCMHDHLEVTSEAAAVAHMQEMVDNYMQQLTYELLRFTAVPKSCKRIVFDAARIV</sequence>
<dbReference type="InterPro" id="IPR008930">
    <property type="entry name" value="Terpenoid_cyclase/PrenylTrfase"/>
</dbReference>
<evidence type="ECO:0000259" key="4">
    <source>
        <dbReference type="Pfam" id="PF01397"/>
    </source>
</evidence>
<evidence type="ECO:0000313" key="5">
    <source>
        <dbReference type="EMBL" id="PNR45802.1"/>
    </source>
</evidence>
<dbReference type="GO" id="GO:0010333">
    <property type="term" value="F:terpene synthase activity"/>
    <property type="evidence" value="ECO:0007669"/>
    <property type="project" value="InterPro"/>
</dbReference>
<organism evidence="5">
    <name type="scientific">Physcomitrium patens</name>
    <name type="common">Spreading-leaved earth moss</name>
    <name type="synonym">Physcomitrella patens</name>
    <dbReference type="NCBI Taxonomy" id="3218"/>
    <lineage>
        <taxon>Eukaryota</taxon>
        <taxon>Viridiplantae</taxon>
        <taxon>Streptophyta</taxon>
        <taxon>Embryophyta</taxon>
        <taxon>Bryophyta</taxon>
        <taxon>Bryophytina</taxon>
        <taxon>Bryopsida</taxon>
        <taxon>Funariidae</taxon>
        <taxon>Funariales</taxon>
        <taxon>Funariaceae</taxon>
        <taxon>Physcomitrium</taxon>
    </lineage>
</organism>
<comment type="cofactor">
    <cofactor evidence="1">
        <name>Mg(2+)</name>
        <dbReference type="ChEBI" id="CHEBI:18420"/>
    </cofactor>
</comment>
<dbReference type="InterPro" id="IPR050148">
    <property type="entry name" value="Terpene_synthase-like"/>
</dbReference>
<dbReference type="PANTHER" id="PTHR31739:SF4">
    <property type="entry name" value="ENT-COPALYL DIPHOSPHATE SYNTHASE, CHLOROPLASTIC"/>
    <property type="match status" value="1"/>
</dbReference>
<dbReference type="Gene3D" id="1.50.10.130">
    <property type="entry name" value="Terpene synthase, N-terminal domain"/>
    <property type="match status" value="1"/>
</dbReference>
<evidence type="ECO:0000313" key="6">
    <source>
        <dbReference type="EnsemblPlants" id="Pp3c11_25630V3.1"/>
    </source>
</evidence>
<protein>
    <recommendedName>
        <fullName evidence="4">Terpene synthase N-terminal domain-containing protein</fullName>
    </recommendedName>
</protein>
<dbReference type="Pfam" id="PF01397">
    <property type="entry name" value="Terpene_synth"/>
    <property type="match status" value="1"/>
</dbReference>
<dbReference type="AlphaFoldDB" id="A0A2K1JW91"/>
<dbReference type="EMBL" id="ABEU02000011">
    <property type="protein sequence ID" value="PNR45802.1"/>
    <property type="molecule type" value="Genomic_DNA"/>
</dbReference>
<dbReference type="SUPFAM" id="SSF48576">
    <property type="entry name" value="Terpenoid synthases"/>
    <property type="match status" value="1"/>
</dbReference>
<dbReference type="InterPro" id="IPR001906">
    <property type="entry name" value="Terpene_synth_N"/>
</dbReference>
<dbReference type="PaxDb" id="3218-PP1S138_72V6.1"/>
<dbReference type="GO" id="GO:0016114">
    <property type="term" value="P:terpenoid biosynthetic process"/>
    <property type="evidence" value="ECO:0007669"/>
    <property type="project" value="InterPro"/>
</dbReference>
<dbReference type="STRING" id="3218.A0A2K1JW91"/>
<gene>
    <name evidence="5" type="ORF">PHYPA_015573</name>
</gene>
<dbReference type="InterPro" id="IPR036965">
    <property type="entry name" value="Terpene_synth_N_sf"/>
</dbReference>
<evidence type="ECO:0000313" key="7">
    <source>
        <dbReference type="Proteomes" id="UP000006727"/>
    </source>
</evidence>
<name>A0A2K1JW91_PHYPA</name>
<dbReference type="Gramene" id="Pp3c11_25630V3.1">
    <property type="protein sequence ID" value="Pp3c11_25630V3.1"/>
    <property type="gene ID" value="Pp3c11_25630"/>
</dbReference>
<dbReference type="PANTHER" id="PTHR31739">
    <property type="entry name" value="ENT-COPALYL DIPHOSPHATE SYNTHASE, CHLOROPLASTIC"/>
    <property type="match status" value="1"/>
</dbReference>
<reference evidence="6" key="3">
    <citation type="submission" date="2020-12" db="UniProtKB">
        <authorList>
            <consortium name="EnsemblPlants"/>
        </authorList>
    </citation>
    <scope>IDENTIFICATION</scope>
</reference>
<dbReference type="SUPFAM" id="SSF48239">
    <property type="entry name" value="Terpenoid cyclases/Protein prenyltransferases"/>
    <property type="match status" value="1"/>
</dbReference>
<reference evidence="5 7" key="2">
    <citation type="journal article" date="2018" name="Plant J.">
        <title>The Physcomitrella patens chromosome-scale assembly reveals moss genome structure and evolution.</title>
        <authorList>
            <person name="Lang D."/>
            <person name="Ullrich K.K."/>
            <person name="Murat F."/>
            <person name="Fuchs J."/>
            <person name="Jenkins J."/>
            <person name="Haas F.B."/>
            <person name="Piednoel M."/>
            <person name="Gundlach H."/>
            <person name="Van Bel M."/>
            <person name="Meyberg R."/>
            <person name="Vives C."/>
            <person name="Morata J."/>
            <person name="Symeonidi A."/>
            <person name="Hiss M."/>
            <person name="Muchero W."/>
            <person name="Kamisugi Y."/>
            <person name="Saleh O."/>
            <person name="Blanc G."/>
            <person name="Decker E.L."/>
            <person name="van Gessel N."/>
            <person name="Grimwood J."/>
            <person name="Hayes R.D."/>
            <person name="Graham S.W."/>
            <person name="Gunter L.E."/>
            <person name="McDaniel S.F."/>
            <person name="Hoernstein S.N.W."/>
            <person name="Larsson A."/>
            <person name="Li F.W."/>
            <person name="Perroud P.F."/>
            <person name="Phillips J."/>
            <person name="Ranjan P."/>
            <person name="Rokshar D.S."/>
            <person name="Rothfels C.J."/>
            <person name="Schneider L."/>
            <person name="Shu S."/>
            <person name="Stevenson D.W."/>
            <person name="Thummler F."/>
            <person name="Tillich M."/>
            <person name="Villarreal Aguilar J.C."/>
            <person name="Widiez T."/>
            <person name="Wong G.K."/>
            <person name="Wymore A."/>
            <person name="Zhang Y."/>
            <person name="Zimmer A.D."/>
            <person name="Quatrano R.S."/>
            <person name="Mayer K.F.X."/>
            <person name="Goodstein D."/>
            <person name="Casacuberta J.M."/>
            <person name="Vandepoele K."/>
            <person name="Reski R."/>
            <person name="Cuming A.C."/>
            <person name="Tuskan G.A."/>
            <person name="Maumus F."/>
            <person name="Salse J."/>
            <person name="Schmutz J."/>
            <person name="Rensing S.A."/>
        </authorList>
    </citation>
    <scope>NUCLEOTIDE SEQUENCE [LARGE SCALE GENOMIC DNA]</scope>
    <source>
        <strain evidence="6 7">cv. Gransden 2004</strain>
    </source>
</reference>
<keyword evidence="2" id="KW-0479">Metal-binding</keyword>
<dbReference type="GO" id="GO:0046872">
    <property type="term" value="F:metal ion binding"/>
    <property type="evidence" value="ECO:0007669"/>
    <property type="project" value="UniProtKB-KW"/>
</dbReference>
<keyword evidence="7" id="KW-1185">Reference proteome</keyword>
<keyword evidence="3" id="KW-0460">Magnesium</keyword>
<evidence type="ECO:0000256" key="3">
    <source>
        <dbReference type="ARBA" id="ARBA00022842"/>
    </source>
</evidence>
<dbReference type="InParanoid" id="A0A2K1JW91"/>
<evidence type="ECO:0000256" key="2">
    <source>
        <dbReference type="ARBA" id="ARBA00022723"/>
    </source>
</evidence>